<dbReference type="EMBL" id="WBMS02000030">
    <property type="protein sequence ID" value="MWA04778.1"/>
    <property type="molecule type" value="Genomic_DNA"/>
</dbReference>
<feature type="domain" description="HTH lysR-type" evidence="5">
    <location>
        <begin position="20"/>
        <end position="78"/>
    </location>
</feature>
<dbReference type="Gene3D" id="1.10.10.10">
    <property type="entry name" value="Winged helix-like DNA-binding domain superfamily/Winged helix DNA-binding domain"/>
    <property type="match status" value="1"/>
</dbReference>
<organism evidence="6 7">
    <name type="scientific">Actinomadura physcomitrii</name>
    <dbReference type="NCBI Taxonomy" id="2650748"/>
    <lineage>
        <taxon>Bacteria</taxon>
        <taxon>Bacillati</taxon>
        <taxon>Actinomycetota</taxon>
        <taxon>Actinomycetes</taxon>
        <taxon>Streptosporangiales</taxon>
        <taxon>Thermomonosporaceae</taxon>
        <taxon>Actinomadura</taxon>
    </lineage>
</organism>
<gene>
    <name evidence="6" type="ORF">F8568_031285</name>
</gene>
<dbReference type="InterPro" id="IPR005119">
    <property type="entry name" value="LysR_subst-bd"/>
</dbReference>
<protein>
    <submittedName>
        <fullName evidence="6">LysR family transcriptional regulator</fullName>
    </submittedName>
</protein>
<dbReference type="Gene3D" id="3.40.190.290">
    <property type="match status" value="1"/>
</dbReference>
<proteinExistence type="inferred from homology"/>
<dbReference type="Proteomes" id="UP000462055">
    <property type="component" value="Unassembled WGS sequence"/>
</dbReference>
<dbReference type="GO" id="GO:0000976">
    <property type="term" value="F:transcription cis-regulatory region binding"/>
    <property type="evidence" value="ECO:0007669"/>
    <property type="project" value="TreeGrafter"/>
</dbReference>
<evidence type="ECO:0000313" key="7">
    <source>
        <dbReference type="Proteomes" id="UP000462055"/>
    </source>
</evidence>
<dbReference type="PANTHER" id="PTHR30126:SF40">
    <property type="entry name" value="HTH-TYPE TRANSCRIPTIONAL REGULATOR GLTR"/>
    <property type="match status" value="1"/>
</dbReference>
<dbReference type="AlphaFoldDB" id="A0A6I4MEZ9"/>
<dbReference type="PRINTS" id="PR00039">
    <property type="entry name" value="HTHLYSR"/>
</dbReference>
<dbReference type="InterPro" id="IPR036388">
    <property type="entry name" value="WH-like_DNA-bd_sf"/>
</dbReference>
<accession>A0A6I4MEZ9</accession>
<dbReference type="PROSITE" id="PS50931">
    <property type="entry name" value="HTH_LYSR"/>
    <property type="match status" value="1"/>
</dbReference>
<evidence type="ECO:0000256" key="2">
    <source>
        <dbReference type="ARBA" id="ARBA00023015"/>
    </source>
</evidence>
<dbReference type="SUPFAM" id="SSF53850">
    <property type="entry name" value="Periplasmic binding protein-like II"/>
    <property type="match status" value="1"/>
</dbReference>
<evidence type="ECO:0000259" key="5">
    <source>
        <dbReference type="PROSITE" id="PS50931"/>
    </source>
</evidence>
<reference evidence="6" key="1">
    <citation type="submission" date="2019-12" db="EMBL/GenBank/DDBJ databases">
        <title>Actinomadura physcomitrii sp. nov., a novel actinomycete isolated from moss [Physcomitrium sphaericum (Ludw) Fuernr].</title>
        <authorList>
            <person name="Zhuang X."/>
        </authorList>
    </citation>
    <scope>NUCLEOTIDE SEQUENCE [LARGE SCALE GENOMIC DNA]</scope>
    <source>
        <strain evidence="6">LD22</strain>
    </source>
</reference>
<keyword evidence="7" id="KW-1185">Reference proteome</keyword>
<comment type="similarity">
    <text evidence="1">Belongs to the LysR transcriptional regulatory family.</text>
</comment>
<keyword evidence="3" id="KW-0238">DNA-binding</keyword>
<evidence type="ECO:0000256" key="3">
    <source>
        <dbReference type="ARBA" id="ARBA00023125"/>
    </source>
</evidence>
<dbReference type="InterPro" id="IPR000847">
    <property type="entry name" value="LysR_HTH_N"/>
</dbReference>
<dbReference type="CDD" id="cd05466">
    <property type="entry name" value="PBP2_LTTR_substrate"/>
    <property type="match status" value="1"/>
</dbReference>
<evidence type="ECO:0000313" key="6">
    <source>
        <dbReference type="EMBL" id="MWA04778.1"/>
    </source>
</evidence>
<keyword evidence="4" id="KW-0804">Transcription</keyword>
<dbReference type="Pfam" id="PF03466">
    <property type="entry name" value="LysR_substrate"/>
    <property type="match status" value="1"/>
</dbReference>
<dbReference type="SUPFAM" id="SSF46785">
    <property type="entry name" value="Winged helix' DNA-binding domain"/>
    <property type="match status" value="1"/>
</dbReference>
<sequence>MSTQGREGRHTSRQSLIAGLTFDQLFTFQTLGRAGSFRAAAAELALTQPAVSQRIRHLERLLGATLLDRRQGARSELTAAGRELMAFADEMLARTELFHQRLEQMKNLSESSTLIVVSDTDHIKHLLVEAVAAMKQAAPGVNVVIRHAPSRDACVRELQEGRADLGVCRAPGPSGFGVLGTIEERMHLYARPDDPILALDQQERLEYLAGAAFATFADGMRSRELIERWAKKVGASLRVVLESRGLEAMRTYVTRGLALAILPDFCATEDQRLGLLEPVPMPGLPLVRGAVILTPPDQEVPHHARVFVNVLPAKVDATLSPATSG</sequence>
<keyword evidence="2" id="KW-0805">Transcription regulation</keyword>
<comment type="caution">
    <text evidence="6">The sequence shown here is derived from an EMBL/GenBank/DDBJ whole genome shotgun (WGS) entry which is preliminary data.</text>
</comment>
<evidence type="ECO:0000256" key="1">
    <source>
        <dbReference type="ARBA" id="ARBA00009437"/>
    </source>
</evidence>
<dbReference type="GO" id="GO:0003700">
    <property type="term" value="F:DNA-binding transcription factor activity"/>
    <property type="evidence" value="ECO:0007669"/>
    <property type="project" value="InterPro"/>
</dbReference>
<evidence type="ECO:0000256" key="4">
    <source>
        <dbReference type="ARBA" id="ARBA00023163"/>
    </source>
</evidence>
<dbReference type="InterPro" id="IPR036390">
    <property type="entry name" value="WH_DNA-bd_sf"/>
</dbReference>
<name>A0A6I4MEZ9_9ACTN</name>
<dbReference type="PANTHER" id="PTHR30126">
    <property type="entry name" value="HTH-TYPE TRANSCRIPTIONAL REGULATOR"/>
    <property type="match status" value="1"/>
</dbReference>
<dbReference type="Pfam" id="PF00126">
    <property type="entry name" value="HTH_1"/>
    <property type="match status" value="1"/>
</dbReference>
<dbReference type="RefSeq" id="WP_151597273.1">
    <property type="nucleotide sequence ID" value="NZ_WBMS02000030.1"/>
</dbReference>